<dbReference type="GO" id="GO:0012505">
    <property type="term" value="C:endomembrane system"/>
    <property type="evidence" value="ECO:0007669"/>
    <property type="project" value="TreeGrafter"/>
</dbReference>
<evidence type="ECO:0000256" key="7">
    <source>
        <dbReference type="ARBA" id="ARBA00023065"/>
    </source>
</evidence>
<evidence type="ECO:0000256" key="4">
    <source>
        <dbReference type="ARBA" id="ARBA00022692"/>
    </source>
</evidence>
<dbReference type="InterPro" id="IPR006153">
    <property type="entry name" value="Cation/H_exchanger_TM"/>
</dbReference>
<evidence type="ECO:0000256" key="9">
    <source>
        <dbReference type="ARBA" id="ARBA00038341"/>
    </source>
</evidence>
<dbReference type="AlphaFoldDB" id="A0AAN8VGW6"/>
<keyword evidence="8 10" id="KW-0472">Membrane</keyword>
<feature type="transmembrane region" description="Helical" evidence="10">
    <location>
        <begin position="276"/>
        <end position="299"/>
    </location>
</feature>
<feature type="transmembrane region" description="Helical" evidence="10">
    <location>
        <begin position="40"/>
        <end position="59"/>
    </location>
</feature>
<dbReference type="Gene3D" id="3.40.50.12370">
    <property type="match status" value="1"/>
</dbReference>
<dbReference type="Gene3D" id="1.20.1530.20">
    <property type="match status" value="1"/>
</dbReference>
<feature type="domain" description="Cation/H+ exchanger transmembrane" evidence="11">
    <location>
        <begin position="54"/>
        <end position="435"/>
    </location>
</feature>
<comment type="subcellular location">
    <subcellularLocation>
        <location evidence="1">Membrane</location>
        <topology evidence="1">Multi-pass membrane protein</topology>
    </subcellularLocation>
</comment>
<dbReference type="GO" id="GO:1902600">
    <property type="term" value="P:proton transmembrane transport"/>
    <property type="evidence" value="ECO:0007669"/>
    <property type="project" value="InterPro"/>
</dbReference>
<protein>
    <submittedName>
        <fullName evidence="14">Cation/H+ exchanger</fullName>
    </submittedName>
</protein>
<keyword evidence="4 10" id="KW-0812">Transmembrane</keyword>
<reference evidence="14 15" key="1">
    <citation type="submission" date="2023-12" db="EMBL/GenBank/DDBJ databases">
        <title>A high-quality genome assembly for Dillenia turbinata (Dilleniales).</title>
        <authorList>
            <person name="Chanderbali A."/>
        </authorList>
    </citation>
    <scope>NUCLEOTIDE SEQUENCE [LARGE SCALE GENOMIC DNA]</scope>
    <source>
        <strain evidence="14">LSX21</strain>
        <tissue evidence="14">Leaf</tissue>
    </source>
</reference>
<feature type="transmembrane region" description="Helical" evidence="10">
    <location>
        <begin position="384"/>
        <end position="407"/>
    </location>
</feature>
<feature type="transmembrane region" description="Helical" evidence="10">
    <location>
        <begin position="205"/>
        <end position="228"/>
    </location>
</feature>
<evidence type="ECO:0000313" key="15">
    <source>
        <dbReference type="Proteomes" id="UP001370490"/>
    </source>
</evidence>
<feature type="transmembrane region" description="Helical" evidence="10">
    <location>
        <begin position="353"/>
        <end position="378"/>
    </location>
</feature>
<dbReference type="GO" id="GO:0015297">
    <property type="term" value="F:antiporter activity"/>
    <property type="evidence" value="ECO:0007669"/>
    <property type="project" value="InterPro"/>
</dbReference>
<evidence type="ECO:0000313" key="14">
    <source>
        <dbReference type="EMBL" id="KAK6929531.1"/>
    </source>
</evidence>
<dbReference type="InterPro" id="IPR057290">
    <property type="entry name" value="CHX17_C"/>
</dbReference>
<feature type="transmembrane region" description="Helical" evidence="10">
    <location>
        <begin position="103"/>
        <end position="125"/>
    </location>
</feature>
<keyword evidence="7" id="KW-0406">Ion transport</keyword>
<evidence type="ECO:0000256" key="6">
    <source>
        <dbReference type="ARBA" id="ARBA00022989"/>
    </source>
</evidence>
<feature type="transmembrane region" description="Helical" evidence="10">
    <location>
        <begin position="419"/>
        <end position="439"/>
    </location>
</feature>
<evidence type="ECO:0000256" key="1">
    <source>
        <dbReference type="ARBA" id="ARBA00004141"/>
    </source>
</evidence>
<feature type="domain" description="Cation/H(+) antiporter central" evidence="12">
    <location>
        <begin position="493"/>
        <end position="618"/>
    </location>
</feature>
<dbReference type="InterPro" id="IPR057291">
    <property type="entry name" value="CHX17_2nd"/>
</dbReference>
<proteinExistence type="inferred from homology"/>
<comment type="caution">
    <text evidence="14">The sequence shown here is derived from an EMBL/GenBank/DDBJ whole genome shotgun (WGS) entry which is preliminary data.</text>
</comment>
<feature type="domain" description="Cation/H(+) antiporter C-terminal" evidence="13">
    <location>
        <begin position="633"/>
        <end position="773"/>
    </location>
</feature>
<dbReference type="Pfam" id="PF23259">
    <property type="entry name" value="CHX17_C"/>
    <property type="match status" value="1"/>
</dbReference>
<evidence type="ECO:0000259" key="12">
    <source>
        <dbReference type="Pfam" id="PF23256"/>
    </source>
</evidence>
<dbReference type="Proteomes" id="UP001370490">
    <property type="component" value="Unassembled WGS sequence"/>
</dbReference>
<dbReference type="PANTHER" id="PTHR32468">
    <property type="entry name" value="CATION/H + ANTIPORTER"/>
    <property type="match status" value="1"/>
</dbReference>
<evidence type="ECO:0000256" key="3">
    <source>
        <dbReference type="ARBA" id="ARBA00022538"/>
    </source>
</evidence>
<evidence type="ECO:0000256" key="2">
    <source>
        <dbReference type="ARBA" id="ARBA00022448"/>
    </source>
</evidence>
<keyword evidence="6 10" id="KW-1133">Transmembrane helix</keyword>
<feature type="transmembrane region" description="Helical" evidence="10">
    <location>
        <begin position="172"/>
        <end position="193"/>
    </location>
</feature>
<evidence type="ECO:0000259" key="13">
    <source>
        <dbReference type="Pfam" id="PF23259"/>
    </source>
</evidence>
<evidence type="ECO:0000256" key="5">
    <source>
        <dbReference type="ARBA" id="ARBA00022958"/>
    </source>
</evidence>
<dbReference type="InterPro" id="IPR050794">
    <property type="entry name" value="CPA2_transporter"/>
</dbReference>
<dbReference type="PANTHER" id="PTHR32468:SF35">
    <property type="entry name" value="CATION_H+ EXCHANGER DOMAIN-CONTAINING PROTEIN"/>
    <property type="match status" value="1"/>
</dbReference>
<dbReference type="Pfam" id="PF00999">
    <property type="entry name" value="Na_H_Exchanger"/>
    <property type="match status" value="1"/>
</dbReference>
<dbReference type="EMBL" id="JBAMMX010000013">
    <property type="protein sequence ID" value="KAK6929531.1"/>
    <property type="molecule type" value="Genomic_DNA"/>
</dbReference>
<keyword evidence="15" id="KW-1185">Reference proteome</keyword>
<name>A0AAN8VGW6_9MAGN</name>
<feature type="transmembrane region" description="Helical" evidence="10">
    <location>
        <begin position="234"/>
        <end position="255"/>
    </location>
</feature>
<dbReference type="InterPro" id="IPR038770">
    <property type="entry name" value="Na+/solute_symporter_sf"/>
</dbReference>
<dbReference type="GO" id="GO:0006813">
    <property type="term" value="P:potassium ion transport"/>
    <property type="evidence" value="ECO:0007669"/>
    <property type="project" value="UniProtKB-KW"/>
</dbReference>
<feature type="transmembrane region" description="Helical" evidence="10">
    <location>
        <begin position="71"/>
        <end position="91"/>
    </location>
</feature>
<evidence type="ECO:0000259" key="11">
    <source>
        <dbReference type="Pfam" id="PF00999"/>
    </source>
</evidence>
<feature type="transmembrane region" description="Helical" evidence="10">
    <location>
        <begin position="137"/>
        <end position="160"/>
    </location>
</feature>
<keyword evidence="2" id="KW-0813">Transport</keyword>
<evidence type="ECO:0000256" key="8">
    <source>
        <dbReference type="ARBA" id="ARBA00023136"/>
    </source>
</evidence>
<gene>
    <name evidence="14" type="ORF">RJ641_005736</name>
</gene>
<dbReference type="GO" id="GO:0016020">
    <property type="term" value="C:membrane"/>
    <property type="evidence" value="ECO:0007669"/>
    <property type="project" value="UniProtKB-SubCell"/>
</dbReference>
<feature type="transmembrane region" description="Helical" evidence="10">
    <location>
        <begin position="319"/>
        <end position="341"/>
    </location>
</feature>
<dbReference type="Pfam" id="PF23256">
    <property type="entry name" value="CHX17_2nd"/>
    <property type="match status" value="1"/>
</dbReference>
<organism evidence="14 15">
    <name type="scientific">Dillenia turbinata</name>
    <dbReference type="NCBI Taxonomy" id="194707"/>
    <lineage>
        <taxon>Eukaryota</taxon>
        <taxon>Viridiplantae</taxon>
        <taxon>Streptophyta</taxon>
        <taxon>Embryophyta</taxon>
        <taxon>Tracheophyta</taxon>
        <taxon>Spermatophyta</taxon>
        <taxon>Magnoliopsida</taxon>
        <taxon>eudicotyledons</taxon>
        <taxon>Gunneridae</taxon>
        <taxon>Pentapetalae</taxon>
        <taxon>Dilleniales</taxon>
        <taxon>Dilleniaceae</taxon>
        <taxon>Dillenia</taxon>
    </lineage>
</organism>
<keyword evidence="5" id="KW-0630">Potassium</keyword>
<keyword evidence="3" id="KW-0633">Potassium transport</keyword>
<dbReference type="GO" id="GO:0006885">
    <property type="term" value="P:regulation of pH"/>
    <property type="evidence" value="ECO:0007669"/>
    <property type="project" value="TreeGrafter"/>
</dbReference>
<accession>A0AAN8VGW6</accession>
<evidence type="ECO:0000256" key="10">
    <source>
        <dbReference type="SAM" id="Phobius"/>
    </source>
</evidence>
<sequence length="796" mass="86577">MDEGQKFVLANGNQTFVCQVRDSIASMGVPSWDGYHPLNYATPLLVLQLIIISIVSNLVNLCLKPLGQSSIVSQILGGVLLGPSLLGRISASAAETLFPKRSLVPLETISIFGIMYYIFSIGVKMDPVMMIRPGKKAGVIGACVFLVPVAVSIVFVQILIMCIKMDKSLVASLSPFAGTQALSAFPVIACLLTELELLNSELGRLAISSTMFSDGINLVAVAVAISILESKGDVMVAVSSIASSAALGAAVIIIVRPVMLRWLKCTQEKNAVKEKHICAVFVGVLVSGFISEVIGQHFFLGPMLLGLAVPDGPPLGVALTSRLDSLVSGLLYPTYLTVSGIKTDVFAISFETWWIISAVVMCSCMAKIVVVMVVAYFFNLPAQLAFVLGLVFNAKGINEMIIFNLWLQNNILRYQDFAAATMLVIVVTGIITPLIKILYDPSGPPLSNKRRTIQHIKPSTELKIVICIHNQDIVPTAVNLLEISHATEISPVVVLAIYLIELVGRTAPIFKLDSPPRTVGPNSPRSAHISNALRHYEAQNETLVTVKTYTAISYLETVYNDIVQVALDNNANIIIVPFHKLCGIGGSLASVNCALRTMNLNLLEHSPCSVGILVDRGMLQGTITVLNSREYYHVAVLYIGGPDDGECLAYGARMAHHFRVHLTIIRILLFGNDNARNRKFDTDLINAVRQEHRANNRFEYREVVVRDGVDLTGALREMEDSFDLILVGRKHQDYSLLKGLQEWSEFHELGVIGDLLASTDSTGTTSLLILQQQMVRGALMSSTPNDLLTVVLDPKT</sequence>
<comment type="similarity">
    <text evidence="9">Belongs to the monovalent cation:proton antiporter 2 (CPA2) transporter (TC 2.A.37) family. CHX (TC 2.A.37.4) subfamily.</text>
</comment>